<gene>
    <name evidence="3" type="ORF">LIN78_10990</name>
</gene>
<accession>A0ABS8D7C9</accession>
<dbReference type="Gene3D" id="3.90.960.10">
    <property type="entry name" value="YbaK/aminoacyl-tRNA synthetase-associated domain"/>
    <property type="match status" value="1"/>
</dbReference>
<dbReference type="CDD" id="cd04335">
    <property type="entry name" value="PrdX_deacylase"/>
    <property type="match status" value="1"/>
</dbReference>
<evidence type="ECO:0000256" key="1">
    <source>
        <dbReference type="ARBA" id="ARBA00010201"/>
    </source>
</evidence>
<name>A0ABS8D7C9_9NEIS</name>
<proteinExistence type="inferred from homology"/>
<dbReference type="InterPro" id="IPR036754">
    <property type="entry name" value="YbaK/aa-tRNA-synt-asso_dom_sf"/>
</dbReference>
<dbReference type="PANTHER" id="PTHR31423:SF3">
    <property type="entry name" value="PROLYL-TRNA SYNTHETASE ASSOCIATED DOMAIN-CONTAINING PROTEIN 1-RELATED"/>
    <property type="match status" value="1"/>
</dbReference>
<keyword evidence="4" id="KW-1185">Reference proteome</keyword>
<reference evidence="3" key="1">
    <citation type="submission" date="2021-10" db="EMBL/GenBank/DDBJ databases">
        <title>The complete genome sequence of Leeia sp. TBRC 13508.</title>
        <authorList>
            <person name="Charoenyingcharoen P."/>
            <person name="Yukphan P."/>
        </authorList>
    </citation>
    <scope>NUCLEOTIDE SEQUENCE</scope>
    <source>
        <strain evidence="3">TBRC 13508</strain>
    </source>
</reference>
<dbReference type="InterPro" id="IPR007214">
    <property type="entry name" value="YbaK/aa-tRNA-synth-assoc-dom"/>
</dbReference>
<dbReference type="InterPro" id="IPR040285">
    <property type="entry name" value="ProX/PRXD1"/>
</dbReference>
<evidence type="ECO:0000259" key="2">
    <source>
        <dbReference type="Pfam" id="PF04073"/>
    </source>
</evidence>
<dbReference type="RefSeq" id="WP_227180851.1">
    <property type="nucleotide sequence ID" value="NZ_JAJBZT010000005.1"/>
</dbReference>
<dbReference type="SUPFAM" id="SSF55826">
    <property type="entry name" value="YbaK/ProRS associated domain"/>
    <property type="match status" value="1"/>
</dbReference>
<feature type="domain" description="YbaK/aminoacyl-tRNA synthetase-associated" evidence="2">
    <location>
        <begin position="24"/>
        <end position="150"/>
    </location>
</feature>
<sequence length="170" mass="18615">MSQTTESLISLLDQHQVSYQRFYHPPVFTCEEARALTPNLPGAETKNLFLRDGKGKRHFLVTLPDTASVSLKALGEHLGVKGLTFASPERLLKYLGITPGAVSFLALSNDVEIAVEVLLDSQLAQAEQILAHPLVNTETLSIATKDLLRFIQEVCGHTVQELQRDALAPA</sequence>
<dbReference type="PANTHER" id="PTHR31423">
    <property type="entry name" value="YBAK DOMAIN-CONTAINING PROTEIN"/>
    <property type="match status" value="1"/>
</dbReference>
<dbReference type="EMBL" id="JAJBZT010000005">
    <property type="protein sequence ID" value="MCB6184071.1"/>
    <property type="molecule type" value="Genomic_DNA"/>
</dbReference>
<organism evidence="3 4">
    <name type="scientific">Leeia speluncae</name>
    <dbReference type="NCBI Taxonomy" id="2884804"/>
    <lineage>
        <taxon>Bacteria</taxon>
        <taxon>Pseudomonadati</taxon>
        <taxon>Pseudomonadota</taxon>
        <taxon>Betaproteobacteria</taxon>
        <taxon>Neisseriales</taxon>
        <taxon>Leeiaceae</taxon>
        <taxon>Leeia</taxon>
    </lineage>
</organism>
<evidence type="ECO:0000313" key="3">
    <source>
        <dbReference type="EMBL" id="MCB6184071.1"/>
    </source>
</evidence>
<comment type="similarity">
    <text evidence="1">Belongs to the PRORSD1 family.</text>
</comment>
<dbReference type="Proteomes" id="UP001165395">
    <property type="component" value="Unassembled WGS sequence"/>
</dbReference>
<comment type="caution">
    <text evidence="3">The sequence shown here is derived from an EMBL/GenBank/DDBJ whole genome shotgun (WGS) entry which is preliminary data.</text>
</comment>
<protein>
    <submittedName>
        <fullName evidence="3">Prolyl-tRNA synthetase associated domain-containing protein</fullName>
    </submittedName>
</protein>
<dbReference type="Pfam" id="PF04073">
    <property type="entry name" value="tRNA_edit"/>
    <property type="match status" value="1"/>
</dbReference>
<evidence type="ECO:0000313" key="4">
    <source>
        <dbReference type="Proteomes" id="UP001165395"/>
    </source>
</evidence>